<keyword evidence="5" id="KW-0963">Cytoplasm</keyword>
<dbReference type="InterPro" id="IPR001977">
    <property type="entry name" value="Depp_CoAkinase"/>
</dbReference>
<comment type="subcellular location">
    <subcellularLocation>
        <location evidence="5">Cytoplasm</location>
    </subcellularLocation>
</comment>
<dbReference type="CDD" id="cd02022">
    <property type="entry name" value="DPCK"/>
    <property type="match status" value="1"/>
</dbReference>
<dbReference type="STRING" id="199441.BkAM31D_18605"/>
<evidence type="ECO:0000256" key="3">
    <source>
        <dbReference type="ARBA" id="ARBA00022840"/>
    </source>
</evidence>
<accession>A0A1X9MGP9</accession>
<evidence type="ECO:0000313" key="8">
    <source>
        <dbReference type="Proteomes" id="UP000193006"/>
    </source>
</evidence>
<evidence type="ECO:0000256" key="6">
    <source>
        <dbReference type="NCBIfam" id="TIGR00152"/>
    </source>
</evidence>
<sequence>MFIGLTGGIASGKSTVSKMVEDMGVPVIDADKVAREVVEPGSEALEKIRNHFGSTILNEDGTLARKKLGAIIFQDPKERQVLNGIVHPAVRKRMEEWKQHYLNEGHQTIVYDIPLLFESNLFHLVDKVIVVYVDYETQLKRLMERDQAGEQDAIQRIASQMPLAEKREQADYIIDNSYSLEETKKQLEGILKECTRKK</sequence>
<evidence type="ECO:0000256" key="1">
    <source>
        <dbReference type="ARBA" id="ARBA00009018"/>
    </source>
</evidence>
<dbReference type="KEGG" id="bkw:BkAM31D_18605"/>
<evidence type="ECO:0000256" key="2">
    <source>
        <dbReference type="ARBA" id="ARBA00022741"/>
    </source>
</evidence>
<dbReference type="AlphaFoldDB" id="A0A1X9MGP9"/>
<proteinExistence type="inferred from homology"/>
<dbReference type="GO" id="GO:0004140">
    <property type="term" value="F:dephospho-CoA kinase activity"/>
    <property type="evidence" value="ECO:0007669"/>
    <property type="project" value="UniProtKB-UniRule"/>
</dbReference>
<keyword evidence="5 7" id="KW-0808">Transferase</keyword>
<reference evidence="7 8" key="1">
    <citation type="submission" date="2017-04" db="EMBL/GenBank/DDBJ databases">
        <title>Bacillus krulwichiae AM31D Genome sequencing and assembly.</title>
        <authorList>
            <person name="Krulwich T.A."/>
            <person name="Anastor L."/>
            <person name="Ehrlich R."/>
            <person name="Ehrlich G.D."/>
            <person name="Janto B."/>
        </authorList>
    </citation>
    <scope>NUCLEOTIDE SEQUENCE [LARGE SCALE GENOMIC DNA]</scope>
    <source>
        <strain evidence="7 8">AM31D</strain>
    </source>
</reference>
<dbReference type="GO" id="GO:0005524">
    <property type="term" value="F:ATP binding"/>
    <property type="evidence" value="ECO:0007669"/>
    <property type="project" value="UniProtKB-UniRule"/>
</dbReference>
<dbReference type="UniPathway" id="UPA00241">
    <property type="reaction ID" value="UER00356"/>
</dbReference>
<dbReference type="NCBIfam" id="TIGR00152">
    <property type="entry name" value="dephospho-CoA kinase"/>
    <property type="match status" value="1"/>
</dbReference>
<feature type="binding site" evidence="5">
    <location>
        <begin position="10"/>
        <end position="15"/>
    </location>
    <ligand>
        <name>ATP</name>
        <dbReference type="ChEBI" id="CHEBI:30616"/>
    </ligand>
</feature>
<dbReference type="SUPFAM" id="SSF52540">
    <property type="entry name" value="P-loop containing nucleoside triphosphate hydrolases"/>
    <property type="match status" value="1"/>
</dbReference>
<dbReference type="HAMAP" id="MF_00376">
    <property type="entry name" value="Dephospho_CoA_kinase"/>
    <property type="match status" value="1"/>
</dbReference>
<name>A0A1X9MGP9_9BACI</name>
<dbReference type="EC" id="2.7.1.24" evidence="5 6"/>
<comment type="pathway">
    <text evidence="5">Cofactor biosynthesis; coenzyme A biosynthesis; CoA from (R)-pantothenate: step 5/5.</text>
</comment>
<comment type="similarity">
    <text evidence="1 5">Belongs to the CoaE family.</text>
</comment>
<dbReference type="RefSeq" id="WP_066153396.1">
    <property type="nucleotide sequence ID" value="NZ_CP020814.1"/>
</dbReference>
<comment type="function">
    <text evidence="5">Catalyzes the phosphorylation of the 3'-hydroxyl group of dephosphocoenzyme A to form coenzyme A.</text>
</comment>
<keyword evidence="2 5" id="KW-0547">Nucleotide-binding</keyword>
<evidence type="ECO:0000313" key="7">
    <source>
        <dbReference type="EMBL" id="ARK31690.1"/>
    </source>
</evidence>
<gene>
    <name evidence="5 7" type="primary">coaE</name>
    <name evidence="7" type="ORF">BkAM31D_18605</name>
</gene>
<keyword evidence="4 5" id="KW-0173">Coenzyme A biosynthesis</keyword>
<dbReference type="Pfam" id="PF01121">
    <property type="entry name" value="CoaE"/>
    <property type="match status" value="1"/>
</dbReference>
<evidence type="ECO:0000256" key="5">
    <source>
        <dbReference type="HAMAP-Rule" id="MF_00376"/>
    </source>
</evidence>
<dbReference type="Proteomes" id="UP000193006">
    <property type="component" value="Chromosome"/>
</dbReference>
<dbReference type="PROSITE" id="PS51219">
    <property type="entry name" value="DPCK"/>
    <property type="match status" value="1"/>
</dbReference>
<keyword evidence="8" id="KW-1185">Reference proteome</keyword>
<keyword evidence="3 5" id="KW-0067">ATP-binding</keyword>
<dbReference type="EMBL" id="CP020814">
    <property type="protein sequence ID" value="ARK31690.1"/>
    <property type="molecule type" value="Genomic_DNA"/>
</dbReference>
<keyword evidence="5 7" id="KW-0418">Kinase</keyword>
<dbReference type="GO" id="GO:0015937">
    <property type="term" value="P:coenzyme A biosynthetic process"/>
    <property type="evidence" value="ECO:0007669"/>
    <property type="project" value="UniProtKB-UniRule"/>
</dbReference>
<dbReference type="InterPro" id="IPR027417">
    <property type="entry name" value="P-loop_NTPase"/>
</dbReference>
<protein>
    <recommendedName>
        <fullName evidence="5 6">Dephospho-CoA kinase</fullName>
        <ecNumber evidence="5 6">2.7.1.24</ecNumber>
    </recommendedName>
    <alternativeName>
        <fullName evidence="5">Dephosphocoenzyme A kinase</fullName>
    </alternativeName>
</protein>
<evidence type="ECO:0000256" key="4">
    <source>
        <dbReference type="ARBA" id="ARBA00022993"/>
    </source>
</evidence>
<dbReference type="Gene3D" id="3.40.50.300">
    <property type="entry name" value="P-loop containing nucleotide triphosphate hydrolases"/>
    <property type="match status" value="1"/>
</dbReference>
<dbReference type="GO" id="GO:0005737">
    <property type="term" value="C:cytoplasm"/>
    <property type="evidence" value="ECO:0007669"/>
    <property type="project" value="UniProtKB-SubCell"/>
</dbReference>
<dbReference type="PANTHER" id="PTHR10695">
    <property type="entry name" value="DEPHOSPHO-COA KINASE-RELATED"/>
    <property type="match status" value="1"/>
</dbReference>
<dbReference type="FunFam" id="3.40.50.300:FF:000485">
    <property type="entry name" value="Dephospho-CoA kinase CAB5"/>
    <property type="match status" value="1"/>
</dbReference>
<organism evidence="7 8">
    <name type="scientific">Halalkalibacter krulwichiae</name>
    <dbReference type="NCBI Taxonomy" id="199441"/>
    <lineage>
        <taxon>Bacteria</taxon>
        <taxon>Bacillati</taxon>
        <taxon>Bacillota</taxon>
        <taxon>Bacilli</taxon>
        <taxon>Bacillales</taxon>
        <taxon>Bacillaceae</taxon>
        <taxon>Halalkalibacter</taxon>
    </lineage>
</organism>
<dbReference type="PANTHER" id="PTHR10695:SF46">
    <property type="entry name" value="BIFUNCTIONAL COENZYME A SYNTHASE-RELATED"/>
    <property type="match status" value="1"/>
</dbReference>
<comment type="catalytic activity">
    <reaction evidence="5">
        <text>3'-dephospho-CoA + ATP = ADP + CoA + H(+)</text>
        <dbReference type="Rhea" id="RHEA:18245"/>
        <dbReference type="ChEBI" id="CHEBI:15378"/>
        <dbReference type="ChEBI" id="CHEBI:30616"/>
        <dbReference type="ChEBI" id="CHEBI:57287"/>
        <dbReference type="ChEBI" id="CHEBI:57328"/>
        <dbReference type="ChEBI" id="CHEBI:456216"/>
        <dbReference type="EC" id="2.7.1.24"/>
    </reaction>
</comment>